<dbReference type="GO" id="GO:0008840">
    <property type="term" value="F:4-hydroxy-tetrahydrodipicolinate synthase activity"/>
    <property type="evidence" value="ECO:0007669"/>
    <property type="project" value="TreeGrafter"/>
</dbReference>
<dbReference type="CDD" id="cd00408">
    <property type="entry name" value="DHDPS-like"/>
    <property type="match status" value="1"/>
</dbReference>
<keyword evidence="1" id="KW-0456">Lyase</keyword>
<organism evidence="2 3">
    <name type="scientific">Ruthenibacterium lactatiformans</name>
    <dbReference type="NCBI Taxonomy" id="1550024"/>
    <lineage>
        <taxon>Bacteria</taxon>
        <taxon>Bacillati</taxon>
        <taxon>Bacillota</taxon>
        <taxon>Clostridia</taxon>
        <taxon>Eubacteriales</taxon>
        <taxon>Oscillospiraceae</taxon>
        <taxon>Ruthenibacterium</taxon>
    </lineage>
</organism>
<dbReference type="EMBL" id="VUNJ01000005">
    <property type="protein sequence ID" value="MST91465.1"/>
    <property type="molecule type" value="Genomic_DNA"/>
</dbReference>
<reference evidence="2 3" key="1">
    <citation type="submission" date="2019-08" db="EMBL/GenBank/DDBJ databases">
        <title>In-depth cultivation of the pig gut microbiome towards novel bacterial diversity and tailored functional studies.</title>
        <authorList>
            <person name="Wylensek D."/>
            <person name="Hitch T.C.A."/>
            <person name="Clavel T."/>
        </authorList>
    </citation>
    <scope>NUCLEOTIDE SEQUENCE [LARGE SCALE GENOMIC DNA]</scope>
    <source>
        <strain evidence="2 3">WCA3-601-WT-6J</strain>
    </source>
</reference>
<evidence type="ECO:0000313" key="3">
    <source>
        <dbReference type="Proteomes" id="UP000431913"/>
    </source>
</evidence>
<dbReference type="Pfam" id="PF00701">
    <property type="entry name" value="DHDPS"/>
    <property type="match status" value="1"/>
</dbReference>
<name>A0A6I2U963_9FIRM</name>
<dbReference type="InterPro" id="IPR002220">
    <property type="entry name" value="DapA-like"/>
</dbReference>
<comment type="caution">
    <text evidence="2">The sequence shown here is derived from an EMBL/GenBank/DDBJ whole genome shotgun (WGS) entry which is preliminary data.</text>
</comment>
<evidence type="ECO:0000256" key="1">
    <source>
        <dbReference type="ARBA" id="ARBA00023239"/>
    </source>
</evidence>
<evidence type="ECO:0000313" key="2">
    <source>
        <dbReference type="EMBL" id="MST91465.1"/>
    </source>
</evidence>
<sequence>MGRHEEALKILHGGTVIPAIPLVLDENRKFNEAGQRTLIRYYLDAGVGGLAVAVHTTQFEIRKPEVGLFEPVLRVTKEEMDAYEARTGKTLVRVAGACGEAEQACAEARTAKALGFDAVLLSPGGLAHRTEEELVERTHAVAAEMPVIGFYLQTACGGRRLSYEYWKAVADTPGVVAIKCASFNRYQSIDLVRGVAYSARREEIALYTGNDDNIVADLLTPYRFPVDGKEVELRFVGGLLGHWSVWTHSVVKLYEELREYRDGRDIPAELLARGAAVTDCNGVFFDVAHNFAGCIPGVHEVLRRQGLMAGTWCLDPDETLSEGQEQEISRVYEMYPHLNDDAFVAQNLETWKA</sequence>
<dbReference type="PANTHER" id="PTHR12128">
    <property type="entry name" value="DIHYDRODIPICOLINATE SYNTHASE"/>
    <property type="match status" value="1"/>
</dbReference>
<dbReference type="Gene3D" id="3.20.20.70">
    <property type="entry name" value="Aldolase class I"/>
    <property type="match status" value="1"/>
</dbReference>
<dbReference type="PANTHER" id="PTHR12128:SF51">
    <property type="entry name" value="BLL4205 PROTEIN"/>
    <property type="match status" value="1"/>
</dbReference>
<dbReference type="RefSeq" id="WP_009323757.1">
    <property type="nucleotide sequence ID" value="NZ_CAOJUJ010000012.1"/>
</dbReference>
<proteinExistence type="predicted"/>
<dbReference type="SUPFAM" id="SSF51569">
    <property type="entry name" value="Aldolase"/>
    <property type="match status" value="1"/>
</dbReference>
<gene>
    <name evidence="2" type="ORF">FYJ76_05850</name>
</gene>
<dbReference type="SMART" id="SM01130">
    <property type="entry name" value="DHDPS"/>
    <property type="match status" value="1"/>
</dbReference>
<accession>A0A6I2U963</accession>
<dbReference type="AlphaFoldDB" id="A0A6I2U963"/>
<protein>
    <submittedName>
        <fullName evidence="2">Dihydrodipicolinate synthase family protein</fullName>
    </submittedName>
</protein>
<dbReference type="InterPro" id="IPR013785">
    <property type="entry name" value="Aldolase_TIM"/>
</dbReference>
<dbReference type="Proteomes" id="UP000431913">
    <property type="component" value="Unassembled WGS sequence"/>
</dbReference>